<dbReference type="SUPFAM" id="SSF46689">
    <property type="entry name" value="Homeodomain-like"/>
    <property type="match status" value="1"/>
</dbReference>
<sequence length="325" mass="35939">MLLLDSRNLPEPERAGTVASRMAEASRAAVTLAPHERPWARMDLWQLGRLQLFRTASSGIAMSRSERETHRHETPIVALAVQQHGTARHEQFGHRHEIATDGLMLVDLSEPFAFSWGTRGASRALQIPVDELALPADVVRSASTRLATGPLTRLVTQHIIDLFREADRIAGGPQAAMVGDVSIDLVRALLSSAAADGRSATRDVLHDTLLARVREFVRQNLRHPELGPRMIADAHNVSVRHLYERCAGAGISLEQLIITRRLQGARDALGRPDSSHRTIETIAHEWGFRDATHFGRRFRAAYGTTPGEHRARAAAPAGRIRARRE</sequence>
<dbReference type="PRINTS" id="PR00032">
    <property type="entry name" value="HTHARAC"/>
</dbReference>
<dbReference type="PROSITE" id="PS01124">
    <property type="entry name" value="HTH_ARAC_FAMILY_2"/>
    <property type="match status" value="1"/>
</dbReference>
<dbReference type="Gene3D" id="1.10.10.60">
    <property type="entry name" value="Homeodomain-like"/>
    <property type="match status" value="1"/>
</dbReference>
<dbReference type="Proteomes" id="UP001519295">
    <property type="component" value="Unassembled WGS sequence"/>
</dbReference>
<keyword evidence="1" id="KW-0805">Transcription regulation</keyword>
<evidence type="ECO:0000313" key="7">
    <source>
        <dbReference type="Proteomes" id="UP001519295"/>
    </source>
</evidence>
<dbReference type="InterPro" id="IPR050204">
    <property type="entry name" value="AraC_XylS_family_regulators"/>
</dbReference>
<proteinExistence type="predicted"/>
<dbReference type="InterPro" id="IPR009057">
    <property type="entry name" value="Homeodomain-like_sf"/>
</dbReference>
<dbReference type="RefSeq" id="WP_210034948.1">
    <property type="nucleotide sequence ID" value="NZ_JAGINU010000001.1"/>
</dbReference>
<reference evidence="6 7" key="1">
    <citation type="submission" date="2021-03" db="EMBL/GenBank/DDBJ databases">
        <title>Sequencing the genomes of 1000 actinobacteria strains.</title>
        <authorList>
            <person name="Klenk H.-P."/>
        </authorList>
    </citation>
    <scope>NUCLEOTIDE SEQUENCE [LARGE SCALE GENOMIC DNA]</scope>
    <source>
        <strain evidence="6 7">DSM 45256</strain>
    </source>
</reference>
<dbReference type="Pfam" id="PF12833">
    <property type="entry name" value="HTH_18"/>
    <property type="match status" value="1"/>
</dbReference>
<organism evidence="6 7">
    <name type="scientific">Pseudonocardia parietis</name>
    <dbReference type="NCBI Taxonomy" id="570936"/>
    <lineage>
        <taxon>Bacteria</taxon>
        <taxon>Bacillati</taxon>
        <taxon>Actinomycetota</taxon>
        <taxon>Actinomycetes</taxon>
        <taxon>Pseudonocardiales</taxon>
        <taxon>Pseudonocardiaceae</taxon>
        <taxon>Pseudonocardia</taxon>
    </lineage>
</organism>
<evidence type="ECO:0000256" key="3">
    <source>
        <dbReference type="ARBA" id="ARBA00023163"/>
    </source>
</evidence>
<dbReference type="InterPro" id="IPR018062">
    <property type="entry name" value="HTH_AraC-typ_CS"/>
</dbReference>
<comment type="caution">
    <text evidence="6">The sequence shown here is derived from an EMBL/GenBank/DDBJ whole genome shotgun (WGS) entry which is preliminary data.</text>
</comment>
<protein>
    <submittedName>
        <fullName evidence="6">AraC-like DNA-binding protein</fullName>
    </submittedName>
</protein>
<dbReference type="InterPro" id="IPR035418">
    <property type="entry name" value="AraC-bd_2"/>
</dbReference>
<evidence type="ECO:0000256" key="4">
    <source>
        <dbReference type="SAM" id="MobiDB-lite"/>
    </source>
</evidence>
<dbReference type="EMBL" id="JAGINU010000001">
    <property type="protein sequence ID" value="MBP2371212.1"/>
    <property type="molecule type" value="Genomic_DNA"/>
</dbReference>
<dbReference type="SMART" id="SM00342">
    <property type="entry name" value="HTH_ARAC"/>
    <property type="match status" value="1"/>
</dbReference>
<dbReference type="PANTHER" id="PTHR46796">
    <property type="entry name" value="HTH-TYPE TRANSCRIPTIONAL ACTIVATOR RHAS-RELATED"/>
    <property type="match status" value="1"/>
</dbReference>
<dbReference type="PANTHER" id="PTHR46796:SF6">
    <property type="entry name" value="ARAC SUBFAMILY"/>
    <property type="match status" value="1"/>
</dbReference>
<feature type="region of interest" description="Disordered" evidence="4">
    <location>
        <begin position="305"/>
        <end position="325"/>
    </location>
</feature>
<accession>A0ABS4W4R2</accession>
<keyword evidence="7" id="KW-1185">Reference proteome</keyword>
<evidence type="ECO:0000259" key="5">
    <source>
        <dbReference type="PROSITE" id="PS01124"/>
    </source>
</evidence>
<evidence type="ECO:0000256" key="1">
    <source>
        <dbReference type="ARBA" id="ARBA00023015"/>
    </source>
</evidence>
<dbReference type="InterPro" id="IPR018060">
    <property type="entry name" value="HTH_AraC"/>
</dbReference>
<evidence type="ECO:0000313" key="6">
    <source>
        <dbReference type="EMBL" id="MBP2371212.1"/>
    </source>
</evidence>
<dbReference type="PROSITE" id="PS00041">
    <property type="entry name" value="HTH_ARAC_FAMILY_1"/>
    <property type="match status" value="1"/>
</dbReference>
<feature type="domain" description="HTH araC/xylS-type" evidence="5">
    <location>
        <begin position="211"/>
        <end position="312"/>
    </location>
</feature>
<evidence type="ECO:0000256" key="2">
    <source>
        <dbReference type="ARBA" id="ARBA00023125"/>
    </source>
</evidence>
<keyword evidence="2" id="KW-0238">DNA-binding</keyword>
<dbReference type="InterPro" id="IPR020449">
    <property type="entry name" value="Tscrpt_reg_AraC-type_HTH"/>
</dbReference>
<dbReference type="Pfam" id="PF14525">
    <property type="entry name" value="AraC_binding_2"/>
    <property type="match status" value="1"/>
</dbReference>
<gene>
    <name evidence="6" type="ORF">JOF36_006908</name>
</gene>
<name>A0ABS4W4R2_9PSEU</name>
<keyword evidence="3" id="KW-0804">Transcription</keyword>